<reference evidence="1 2" key="1">
    <citation type="submission" date="2018-06" db="EMBL/GenBank/DDBJ databases">
        <authorList>
            <consortium name="Pathogen Informatics"/>
            <person name="Doyle S."/>
        </authorList>
    </citation>
    <scope>NUCLEOTIDE SEQUENCE [LARGE SCALE GENOMIC DNA]</scope>
    <source>
        <strain evidence="1 2">NCTC13456</strain>
    </source>
</reference>
<organism evidence="1 2">
    <name type="scientific">Empedobacter falsenii</name>
    <dbReference type="NCBI Taxonomy" id="343874"/>
    <lineage>
        <taxon>Bacteria</taxon>
        <taxon>Pseudomonadati</taxon>
        <taxon>Bacteroidota</taxon>
        <taxon>Flavobacteriia</taxon>
        <taxon>Flavobacteriales</taxon>
        <taxon>Weeksellaceae</taxon>
        <taxon>Empedobacter</taxon>
    </lineage>
</organism>
<dbReference type="RefSeq" id="WP_115000040.1">
    <property type="nucleotide sequence ID" value="NZ_UFXS01000001.1"/>
</dbReference>
<proteinExistence type="predicted"/>
<dbReference type="Proteomes" id="UP000254737">
    <property type="component" value="Unassembled WGS sequence"/>
</dbReference>
<sequence length="210" mass="23020">MINFNQIVFSIAVIGMSLVSGKMDGQILGGMRLKDNDEGPKGQFSLYGSLDYSKVTSPSGRSSNVSSAPIGIGYFFNNNDAIGVNYAYTEDNVNHQVVSKQNETGIWYSPSLALGKYFTLIAHFDVHYVWGQQLSETTASMENFNGFRLRGYPMIGIVLGGGWGLKFRFADFSLLETKSKEGWTKTSVAGVNGSAFGMGVSKNIDFRRKN</sequence>
<name>A0A376G8H8_9FLAO</name>
<accession>A0A376G8H8</accession>
<dbReference type="EMBL" id="UFXS01000001">
    <property type="protein sequence ID" value="STD55792.1"/>
    <property type="molecule type" value="Genomic_DNA"/>
</dbReference>
<gene>
    <name evidence="1" type="ORF">NCTC13456_01772</name>
</gene>
<evidence type="ECO:0000313" key="2">
    <source>
        <dbReference type="Proteomes" id="UP000254737"/>
    </source>
</evidence>
<dbReference type="AlphaFoldDB" id="A0A376G8H8"/>
<protein>
    <recommendedName>
        <fullName evidence="3">Outer membrane protein beta-barrel domain-containing protein</fullName>
    </recommendedName>
</protein>
<dbReference type="STRING" id="343874.GCA_000805695_01864"/>
<evidence type="ECO:0000313" key="1">
    <source>
        <dbReference type="EMBL" id="STD55792.1"/>
    </source>
</evidence>
<evidence type="ECO:0008006" key="3">
    <source>
        <dbReference type="Google" id="ProtNLM"/>
    </source>
</evidence>